<dbReference type="GeneID" id="74308653"/>
<evidence type="ECO:0000313" key="8">
    <source>
        <dbReference type="EMBL" id="UUX92264.1"/>
    </source>
</evidence>
<evidence type="ECO:0000259" key="7">
    <source>
        <dbReference type="Pfam" id="PF00793"/>
    </source>
</evidence>
<keyword evidence="5 8" id="KW-0808">Transferase</keyword>
<dbReference type="EMBL" id="CP096115">
    <property type="protein sequence ID" value="UUX92264.1"/>
    <property type="molecule type" value="Genomic_DNA"/>
</dbReference>
<dbReference type="KEGG" id="mend:L6E24_13080"/>
<dbReference type="SUPFAM" id="SSF51569">
    <property type="entry name" value="Aldolase"/>
    <property type="match status" value="1"/>
</dbReference>
<dbReference type="Gene3D" id="3.20.20.70">
    <property type="entry name" value="Aldolase class I"/>
    <property type="match status" value="1"/>
</dbReference>
<dbReference type="InterPro" id="IPR006218">
    <property type="entry name" value="DAHP1/KDSA"/>
</dbReference>
<evidence type="ECO:0000256" key="6">
    <source>
        <dbReference type="ARBA" id="ARBA00049112"/>
    </source>
</evidence>
<evidence type="ECO:0000256" key="2">
    <source>
        <dbReference type="ARBA" id="ARBA00010499"/>
    </source>
</evidence>
<evidence type="ECO:0000256" key="1">
    <source>
        <dbReference type="ARBA" id="ARBA00004496"/>
    </source>
</evidence>
<proteinExistence type="inferred from homology"/>
<name>A0A9E7TJX8_9EURY</name>
<dbReference type="Proteomes" id="UP001060368">
    <property type="component" value="Chromosome"/>
</dbReference>
<dbReference type="InterPro" id="IPR013785">
    <property type="entry name" value="Aldolase_TIM"/>
</dbReference>
<dbReference type="GO" id="GO:0008676">
    <property type="term" value="F:3-deoxy-8-phosphooctulonate synthase activity"/>
    <property type="evidence" value="ECO:0007669"/>
    <property type="project" value="UniProtKB-EC"/>
</dbReference>
<dbReference type="RefSeq" id="WP_257742413.1">
    <property type="nucleotide sequence ID" value="NZ_CP096115.1"/>
</dbReference>
<accession>A0A9E7TJX8</accession>
<evidence type="ECO:0000256" key="4">
    <source>
        <dbReference type="ARBA" id="ARBA00022490"/>
    </source>
</evidence>
<comment type="catalytic activity">
    <reaction evidence="6">
        <text>D-arabinose 5-phosphate + phosphoenolpyruvate + H2O = 3-deoxy-alpha-D-manno-2-octulosonate-8-phosphate + phosphate</text>
        <dbReference type="Rhea" id="RHEA:14053"/>
        <dbReference type="ChEBI" id="CHEBI:15377"/>
        <dbReference type="ChEBI" id="CHEBI:43474"/>
        <dbReference type="ChEBI" id="CHEBI:57693"/>
        <dbReference type="ChEBI" id="CHEBI:58702"/>
        <dbReference type="ChEBI" id="CHEBI:85985"/>
        <dbReference type="EC" id="2.5.1.55"/>
    </reaction>
</comment>
<dbReference type="NCBIfam" id="NF003543">
    <property type="entry name" value="PRK05198.1"/>
    <property type="match status" value="1"/>
</dbReference>
<evidence type="ECO:0000256" key="5">
    <source>
        <dbReference type="ARBA" id="ARBA00022679"/>
    </source>
</evidence>
<dbReference type="Pfam" id="PF00793">
    <property type="entry name" value="DAHP_synth_1"/>
    <property type="match status" value="1"/>
</dbReference>
<comment type="subcellular location">
    <subcellularLocation>
        <location evidence="1">Cytoplasm</location>
    </subcellularLocation>
</comment>
<sequence length="265" mass="29482">MIDLYKKITSERFIIAGPCVIESEDLVLNTAMRLKELAVKYNIPIIFKASFDKANRTSLSSYRGPGLDEGLRILGNVKNIIGLPILTDIHEAWQASRVAEVCDIIQIPAFLCRQTDLLVEAAKTGKIVNIKKAQFLSAKAMQFPIEKIIANDNDKVLLTERGNIFGSDNLVVDPRNIVDLLDFNYPVIMDITHSLQTPASTSSTTGGNRTYAMPFTKMALALGVSGLFFEVHPDPSTALSDGPNMIPLNEFETFIHEIKRWEEQI</sequence>
<keyword evidence="9" id="KW-1185">Reference proteome</keyword>
<reference evidence="8" key="1">
    <citation type="submission" date="2022-04" db="EMBL/GenBank/DDBJ databases">
        <title>Complete genome of Methanoplanus endosymbiosus DSM 3599.</title>
        <authorList>
            <person name="Chen S.-C."/>
            <person name="You Y.-T."/>
            <person name="Zhou Y.-Z."/>
            <person name="Lai M.-C."/>
        </authorList>
    </citation>
    <scope>NUCLEOTIDE SEQUENCE</scope>
    <source>
        <strain evidence="8">DSM 3599</strain>
    </source>
</reference>
<gene>
    <name evidence="8" type="primary">kdsA</name>
    <name evidence="8" type="ORF">L6E24_13080</name>
</gene>
<evidence type="ECO:0000313" key="9">
    <source>
        <dbReference type="Proteomes" id="UP001060368"/>
    </source>
</evidence>
<dbReference type="PANTHER" id="PTHR21057">
    <property type="entry name" value="PHOSPHO-2-DEHYDRO-3-DEOXYHEPTONATE ALDOLASE"/>
    <property type="match status" value="1"/>
</dbReference>
<dbReference type="NCBIfam" id="TIGR01362">
    <property type="entry name" value="KDO8P_synth"/>
    <property type="match status" value="1"/>
</dbReference>
<evidence type="ECO:0000256" key="3">
    <source>
        <dbReference type="ARBA" id="ARBA00012693"/>
    </source>
</evidence>
<dbReference type="EC" id="2.5.1.55" evidence="3"/>
<protein>
    <recommendedName>
        <fullName evidence="3">3-deoxy-8-phosphooctulonate synthase</fullName>
        <ecNumber evidence="3">2.5.1.55</ecNumber>
    </recommendedName>
</protein>
<dbReference type="GO" id="GO:0005737">
    <property type="term" value="C:cytoplasm"/>
    <property type="evidence" value="ECO:0007669"/>
    <property type="project" value="UniProtKB-SubCell"/>
</dbReference>
<dbReference type="AlphaFoldDB" id="A0A9E7TJX8"/>
<comment type="similarity">
    <text evidence="2">Belongs to the KdsA family.</text>
</comment>
<organism evidence="8 9">
    <name type="scientific">Methanoplanus endosymbiosus</name>
    <dbReference type="NCBI Taxonomy" id="33865"/>
    <lineage>
        <taxon>Archaea</taxon>
        <taxon>Methanobacteriati</taxon>
        <taxon>Methanobacteriota</taxon>
        <taxon>Stenosarchaea group</taxon>
        <taxon>Methanomicrobia</taxon>
        <taxon>Methanomicrobiales</taxon>
        <taxon>Methanomicrobiaceae</taxon>
        <taxon>Methanoplanus</taxon>
    </lineage>
</organism>
<feature type="domain" description="DAHP synthetase I/KDSA" evidence="7">
    <location>
        <begin position="13"/>
        <end position="262"/>
    </location>
</feature>
<keyword evidence="4" id="KW-0963">Cytoplasm</keyword>
<dbReference type="InterPro" id="IPR006269">
    <property type="entry name" value="KDO8P_synthase"/>
</dbReference>